<reference evidence="2" key="1">
    <citation type="journal article" date="2019" name="Int. J. Syst. Evol. Microbiol.">
        <title>The Global Catalogue of Microorganisms (GCM) 10K type strain sequencing project: providing services to taxonomists for standard genome sequencing and annotation.</title>
        <authorList>
            <consortium name="The Broad Institute Genomics Platform"/>
            <consortium name="The Broad Institute Genome Sequencing Center for Infectious Disease"/>
            <person name="Wu L."/>
            <person name="Ma J."/>
        </authorList>
    </citation>
    <scope>NUCLEOTIDE SEQUENCE [LARGE SCALE GENOMIC DNA]</scope>
    <source>
        <strain evidence="2">JCM 14545</strain>
    </source>
</reference>
<accession>A0ABP5E418</accession>
<evidence type="ECO:0000313" key="1">
    <source>
        <dbReference type="EMBL" id="GAA1990507.1"/>
    </source>
</evidence>
<sequence>MIPQVDDALCRLLGPHLPPGTVVRVDPPKPTWQSDAPSRVVNLFLFGLAGTPAPGCRLSYLVTAKAPKVRDEHILLDAALRAVARPEPLPGELRPPVALAVGDVEPGLLWTTLGMPARAAFVAIVDVPHSWESTIAPTEESALPKNSSH</sequence>
<keyword evidence="2" id="KW-1185">Reference proteome</keyword>
<protein>
    <recommendedName>
        <fullName evidence="3">DUF4255 domain-containing protein</fullName>
    </recommendedName>
</protein>
<dbReference type="RefSeq" id="WP_344431038.1">
    <property type="nucleotide sequence ID" value="NZ_BAAANN010000055.1"/>
</dbReference>
<comment type="caution">
    <text evidence="1">The sequence shown here is derived from an EMBL/GenBank/DDBJ whole genome shotgun (WGS) entry which is preliminary data.</text>
</comment>
<gene>
    <name evidence="1" type="ORF">GCM10009754_81140</name>
</gene>
<dbReference type="EMBL" id="BAAANN010000055">
    <property type="protein sequence ID" value="GAA1990507.1"/>
    <property type="molecule type" value="Genomic_DNA"/>
</dbReference>
<evidence type="ECO:0000313" key="2">
    <source>
        <dbReference type="Proteomes" id="UP001501116"/>
    </source>
</evidence>
<proteinExistence type="predicted"/>
<name>A0ABP5E418_9PSEU</name>
<organism evidence="1 2">
    <name type="scientific">Amycolatopsis minnesotensis</name>
    <dbReference type="NCBI Taxonomy" id="337894"/>
    <lineage>
        <taxon>Bacteria</taxon>
        <taxon>Bacillati</taxon>
        <taxon>Actinomycetota</taxon>
        <taxon>Actinomycetes</taxon>
        <taxon>Pseudonocardiales</taxon>
        <taxon>Pseudonocardiaceae</taxon>
        <taxon>Amycolatopsis</taxon>
    </lineage>
</organism>
<dbReference type="Proteomes" id="UP001501116">
    <property type="component" value="Unassembled WGS sequence"/>
</dbReference>
<evidence type="ECO:0008006" key="3">
    <source>
        <dbReference type="Google" id="ProtNLM"/>
    </source>
</evidence>